<dbReference type="RefSeq" id="WP_094854784.1">
    <property type="nucleotide sequence ID" value="NZ_NEVM01000005.1"/>
</dbReference>
<keyword evidence="3" id="KW-1185">Reference proteome</keyword>
<dbReference type="Proteomes" id="UP000216020">
    <property type="component" value="Unassembled WGS sequence"/>
</dbReference>
<evidence type="ECO:0000313" key="2">
    <source>
        <dbReference type="EMBL" id="OZI30356.1"/>
    </source>
</evidence>
<evidence type="ECO:0000313" key="3">
    <source>
        <dbReference type="Proteomes" id="UP000216020"/>
    </source>
</evidence>
<evidence type="ECO:0008006" key="4">
    <source>
        <dbReference type="Google" id="ProtNLM"/>
    </source>
</evidence>
<feature type="compositionally biased region" description="Low complexity" evidence="1">
    <location>
        <begin position="61"/>
        <end position="86"/>
    </location>
</feature>
<dbReference type="InterPro" id="IPR019626">
    <property type="entry name" value="Stress-induced_KGG_rpt"/>
</dbReference>
<sequence>MTDNTEQKAPRKPRGFAAMGPEFQREIAAQGGRAAHRLGKAHRFNSQEARAAAAKRHAARNEQNGAEAAENAKAEGNAGVPGPAAPEEAEEQEDR</sequence>
<dbReference type="Pfam" id="PF10685">
    <property type="entry name" value="KGG"/>
    <property type="match status" value="1"/>
</dbReference>
<organism evidence="2 3">
    <name type="scientific">Bordetella genomosp. 10</name>
    <dbReference type="NCBI Taxonomy" id="1416804"/>
    <lineage>
        <taxon>Bacteria</taxon>
        <taxon>Pseudomonadati</taxon>
        <taxon>Pseudomonadota</taxon>
        <taxon>Betaproteobacteria</taxon>
        <taxon>Burkholderiales</taxon>
        <taxon>Alcaligenaceae</taxon>
        <taxon>Bordetella</taxon>
    </lineage>
</organism>
<comment type="caution">
    <text evidence="2">The sequence shown here is derived from an EMBL/GenBank/DDBJ whole genome shotgun (WGS) entry which is preliminary data.</text>
</comment>
<feature type="region of interest" description="Disordered" evidence="1">
    <location>
        <begin position="1"/>
        <end position="20"/>
    </location>
</feature>
<feature type="region of interest" description="Disordered" evidence="1">
    <location>
        <begin position="42"/>
        <end position="95"/>
    </location>
</feature>
<protein>
    <recommendedName>
        <fullName evidence="4">Stress-induced protein</fullName>
    </recommendedName>
</protein>
<proteinExistence type="predicted"/>
<reference evidence="3" key="1">
    <citation type="submission" date="2017-05" db="EMBL/GenBank/DDBJ databases">
        <title>Complete and WGS of Bordetella genogroups.</title>
        <authorList>
            <person name="Spilker T."/>
            <person name="Lipuma J."/>
        </authorList>
    </citation>
    <scope>NUCLEOTIDE SEQUENCE [LARGE SCALE GENOMIC DNA]</scope>
    <source>
        <strain evidence="3">AU16122</strain>
    </source>
</reference>
<gene>
    <name evidence="2" type="ORF">CAL29_20170</name>
</gene>
<accession>A0A261RZ43</accession>
<evidence type="ECO:0000256" key="1">
    <source>
        <dbReference type="SAM" id="MobiDB-lite"/>
    </source>
</evidence>
<dbReference type="EMBL" id="NEVM01000005">
    <property type="protein sequence ID" value="OZI30356.1"/>
    <property type="molecule type" value="Genomic_DNA"/>
</dbReference>
<name>A0A261RZ43_9BORD</name>
<dbReference type="AlphaFoldDB" id="A0A261RZ43"/>
<dbReference type="OrthoDB" id="9814245at2"/>